<accession>A0A3N4I7J8</accession>
<evidence type="ECO:0000256" key="1">
    <source>
        <dbReference type="SAM" id="SignalP"/>
    </source>
</evidence>
<evidence type="ECO:0000313" key="2">
    <source>
        <dbReference type="EMBL" id="RPA82042.1"/>
    </source>
</evidence>
<dbReference type="OrthoDB" id="2151417at2759"/>
<sequence length="179" mass="19099">MKLTTFLLALLPLTLAAPIEKRALTLRTYDSMSISGGRAGNAQSEALAKFTAGLGFTGLPNTQQALAVSANDLKILKVERENAEKAETEAFNPAIDRASGAAKDALQCGKIKNKVLKLTGLAIVRRIDLAQRTAKGQDVTELRAQLDDTEKKLANNIKTDQASAGKSCTAVRFTGKTRV</sequence>
<dbReference type="PANTHER" id="PTHR38849">
    <property type="entry name" value="SMALL SECRETED PROTEIN"/>
    <property type="match status" value="1"/>
</dbReference>
<protein>
    <recommendedName>
        <fullName evidence="4">Small secreted protein</fullName>
    </recommendedName>
</protein>
<evidence type="ECO:0000313" key="3">
    <source>
        <dbReference type="Proteomes" id="UP000275078"/>
    </source>
</evidence>
<dbReference type="Proteomes" id="UP000275078">
    <property type="component" value="Unassembled WGS sequence"/>
</dbReference>
<evidence type="ECO:0008006" key="4">
    <source>
        <dbReference type="Google" id="ProtNLM"/>
    </source>
</evidence>
<dbReference type="AlphaFoldDB" id="A0A3N4I7J8"/>
<keyword evidence="1" id="KW-0732">Signal</keyword>
<proteinExistence type="predicted"/>
<dbReference type="PANTHER" id="PTHR38849:SF1">
    <property type="entry name" value="SMALL SECRETED PROTEIN"/>
    <property type="match status" value="1"/>
</dbReference>
<name>A0A3N4I7J8_ASCIM</name>
<feature type="chain" id="PRO_5018245132" description="Small secreted protein" evidence="1">
    <location>
        <begin position="17"/>
        <end position="179"/>
    </location>
</feature>
<feature type="signal peptide" evidence="1">
    <location>
        <begin position="1"/>
        <end position="16"/>
    </location>
</feature>
<dbReference type="EMBL" id="ML119674">
    <property type="protein sequence ID" value="RPA82042.1"/>
    <property type="molecule type" value="Genomic_DNA"/>
</dbReference>
<organism evidence="2 3">
    <name type="scientific">Ascobolus immersus RN42</name>
    <dbReference type="NCBI Taxonomy" id="1160509"/>
    <lineage>
        <taxon>Eukaryota</taxon>
        <taxon>Fungi</taxon>
        <taxon>Dikarya</taxon>
        <taxon>Ascomycota</taxon>
        <taxon>Pezizomycotina</taxon>
        <taxon>Pezizomycetes</taxon>
        <taxon>Pezizales</taxon>
        <taxon>Ascobolaceae</taxon>
        <taxon>Ascobolus</taxon>
    </lineage>
</organism>
<keyword evidence="3" id="KW-1185">Reference proteome</keyword>
<reference evidence="2 3" key="1">
    <citation type="journal article" date="2018" name="Nat. Ecol. Evol.">
        <title>Pezizomycetes genomes reveal the molecular basis of ectomycorrhizal truffle lifestyle.</title>
        <authorList>
            <person name="Murat C."/>
            <person name="Payen T."/>
            <person name="Noel B."/>
            <person name="Kuo A."/>
            <person name="Morin E."/>
            <person name="Chen J."/>
            <person name="Kohler A."/>
            <person name="Krizsan K."/>
            <person name="Balestrini R."/>
            <person name="Da Silva C."/>
            <person name="Montanini B."/>
            <person name="Hainaut M."/>
            <person name="Levati E."/>
            <person name="Barry K.W."/>
            <person name="Belfiori B."/>
            <person name="Cichocki N."/>
            <person name="Clum A."/>
            <person name="Dockter R.B."/>
            <person name="Fauchery L."/>
            <person name="Guy J."/>
            <person name="Iotti M."/>
            <person name="Le Tacon F."/>
            <person name="Lindquist E.A."/>
            <person name="Lipzen A."/>
            <person name="Malagnac F."/>
            <person name="Mello A."/>
            <person name="Molinier V."/>
            <person name="Miyauchi S."/>
            <person name="Poulain J."/>
            <person name="Riccioni C."/>
            <person name="Rubini A."/>
            <person name="Sitrit Y."/>
            <person name="Splivallo R."/>
            <person name="Traeger S."/>
            <person name="Wang M."/>
            <person name="Zifcakova L."/>
            <person name="Wipf D."/>
            <person name="Zambonelli A."/>
            <person name="Paolocci F."/>
            <person name="Nowrousian M."/>
            <person name="Ottonello S."/>
            <person name="Baldrian P."/>
            <person name="Spatafora J.W."/>
            <person name="Henrissat B."/>
            <person name="Nagy L.G."/>
            <person name="Aury J.M."/>
            <person name="Wincker P."/>
            <person name="Grigoriev I.V."/>
            <person name="Bonfante P."/>
            <person name="Martin F.M."/>
        </authorList>
    </citation>
    <scope>NUCLEOTIDE SEQUENCE [LARGE SCALE GENOMIC DNA]</scope>
    <source>
        <strain evidence="2 3">RN42</strain>
    </source>
</reference>
<gene>
    <name evidence="2" type="ORF">BJ508DRAFT_305946</name>
</gene>